<gene>
    <name evidence="2" type="ORF">NP493_3323g00005</name>
</gene>
<accession>A0AAD9MXM8</accession>
<proteinExistence type="predicted"/>
<evidence type="ECO:0000313" key="2">
    <source>
        <dbReference type="EMBL" id="KAK2147983.1"/>
    </source>
</evidence>
<organism evidence="2 3">
    <name type="scientific">Ridgeia piscesae</name>
    <name type="common">Tubeworm</name>
    <dbReference type="NCBI Taxonomy" id="27915"/>
    <lineage>
        <taxon>Eukaryota</taxon>
        <taxon>Metazoa</taxon>
        <taxon>Spiralia</taxon>
        <taxon>Lophotrochozoa</taxon>
        <taxon>Annelida</taxon>
        <taxon>Polychaeta</taxon>
        <taxon>Sedentaria</taxon>
        <taxon>Canalipalpata</taxon>
        <taxon>Sabellida</taxon>
        <taxon>Siboglinidae</taxon>
        <taxon>Ridgeia</taxon>
    </lineage>
</organism>
<reference evidence="2" key="1">
    <citation type="journal article" date="2023" name="Mol. Biol. Evol.">
        <title>Third-Generation Sequencing Reveals the Adaptive Role of the Epigenome in Three Deep-Sea Polychaetes.</title>
        <authorList>
            <person name="Perez M."/>
            <person name="Aroh O."/>
            <person name="Sun Y."/>
            <person name="Lan Y."/>
            <person name="Juniper S.K."/>
            <person name="Young C.R."/>
            <person name="Angers B."/>
            <person name="Qian P.Y."/>
        </authorList>
    </citation>
    <scope>NUCLEOTIDE SEQUENCE</scope>
    <source>
        <strain evidence="2">R07B-5</strain>
    </source>
</reference>
<dbReference type="AlphaFoldDB" id="A0AAD9MXM8"/>
<dbReference type="Proteomes" id="UP001209878">
    <property type="component" value="Unassembled WGS sequence"/>
</dbReference>
<comment type="caution">
    <text evidence="2">The sequence shown here is derived from an EMBL/GenBank/DDBJ whole genome shotgun (WGS) entry which is preliminary data.</text>
</comment>
<keyword evidence="3" id="KW-1185">Reference proteome</keyword>
<sequence length="230" mass="24517">MPLWHGCQLLNFSGSMHQCTSWCEDFTGTTSSGISDTSFEASVQLGRRQLVGNVCPAQNFTITTSSNSAESANSDVAKASVGGQFPTIVDALQLRTAPQQNPGSVLQQDTGGASAVTTSPEPHSELISCTATHNCREIKSEETSVDRSTVECDNSVAETSEFQVKTSAEFFGVNSYASSTELAKILPVDGTQESTQLRISGTGPMLVHLSVRKRKNLGKPEMMSQGYPCP</sequence>
<evidence type="ECO:0000313" key="3">
    <source>
        <dbReference type="Proteomes" id="UP001209878"/>
    </source>
</evidence>
<dbReference type="EMBL" id="JAODUO010003306">
    <property type="protein sequence ID" value="KAK2147983.1"/>
    <property type="molecule type" value="Genomic_DNA"/>
</dbReference>
<protein>
    <submittedName>
        <fullName evidence="2">Uncharacterized protein</fullName>
    </submittedName>
</protein>
<feature type="region of interest" description="Disordered" evidence="1">
    <location>
        <begin position="100"/>
        <end position="124"/>
    </location>
</feature>
<evidence type="ECO:0000256" key="1">
    <source>
        <dbReference type="SAM" id="MobiDB-lite"/>
    </source>
</evidence>
<name>A0AAD9MXM8_RIDPI</name>